<organism evidence="4 6">
    <name type="scientific">Butyricimonas paravirosa</name>
    <dbReference type="NCBI Taxonomy" id="1472417"/>
    <lineage>
        <taxon>Bacteria</taxon>
        <taxon>Pseudomonadati</taxon>
        <taxon>Bacteroidota</taxon>
        <taxon>Bacteroidia</taxon>
        <taxon>Bacteroidales</taxon>
        <taxon>Odoribacteraceae</taxon>
        <taxon>Butyricimonas</taxon>
    </lineage>
</organism>
<evidence type="ECO:0000313" key="4">
    <source>
        <dbReference type="EMBL" id="NJC17112.1"/>
    </source>
</evidence>
<evidence type="ECO:0000313" key="5">
    <source>
        <dbReference type="EMBL" id="WOF13805.1"/>
    </source>
</evidence>
<evidence type="ECO:0000313" key="7">
    <source>
        <dbReference type="Proteomes" id="UP001302374"/>
    </source>
</evidence>
<dbReference type="InterPro" id="IPR017937">
    <property type="entry name" value="Thioredoxin_CS"/>
</dbReference>
<dbReference type="EMBL" id="CP043839">
    <property type="protein sequence ID" value="WOF13805.1"/>
    <property type="molecule type" value="Genomic_DNA"/>
</dbReference>
<dbReference type="AlphaFoldDB" id="A0A7X6BJ15"/>
<dbReference type="InterPro" id="IPR013766">
    <property type="entry name" value="Thioredoxin_domain"/>
</dbReference>
<keyword evidence="7" id="KW-1185">Reference proteome</keyword>
<name>A0A7X6BJ15_9BACT</name>
<dbReference type="GeneID" id="86892975"/>
<feature type="domain" description="Thioredoxin" evidence="3">
    <location>
        <begin position="4"/>
        <end position="135"/>
    </location>
</feature>
<evidence type="ECO:0000259" key="3">
    <source>
        <dbReference type="PROSITE" id="PS51352"/>
    </source>
</evidence>
<keyword evidence="2" id="KW-0732">Signal</keyword>
<dbReference type="Proteomes" id="UP000576368">
    <property type="component" value="Unassembled WGS sequence"/>
</dbReference>
<protein>
    <submittedName>
        <fullName evidence="4">Thiol-disulfide isomerase/thioredoxin</fullName>
    </submittedName>
    <submittedName>
        <fullName evidence="5">Thioredoxin family protein</fullName>
    </submittedName>
</protein>
<evidence type="ECO:0000256" key="1">
    <source>
        <dbReference type="ARBA" id="ARBA00023284"/>
    </source>
</evidence>
<keyword evidence="4" id="KW-0413">Isomerase</keyword>
<dbReference type="Gene3D" id="3.40.30.10">
    <property type="entry name" value="Glutaredoxin"/>
    <property type="match status" value="1"/>
</dbReference>
<dbReference type="PROSITE" id="PS00194">
    <property type="entry name" value="THIOREDOXIN_1"/>
    <property type="match status" value="1"/>
</dbReference>
<evidence type="ECO:0000256" key="2">
    <source>
        <dbReference type="SAM" id="SignalP"/>
    </source>
</evidence>
<keyword evidence="1" id="KW-0676">Redox-active center</keyword>
<dbReference type="InterPro" id="IPR050620">
    <property type="entry name" value="Thioredoxin_H-type-like"/>
</dbReference>
<dbReference type="GO" id="GO:0016853">
    <property type="term" value="F:isomerase activity"/>
    <property type="evidence" value="ECO:0007669"/>
    <property type="project" value="UniProtKB-KW"/>
</dbReference>
<sequence>MNKIVLSVLIFLFSMNGFAQDGVKFMEGNFQEALNVARQQKKMVFVDVYTSWCGPCRWMSEEVLQTPEAATYFDKHFVCFKIDAEKGDGVEFAKKYDVHAYPTFLMFLPDGTLQHKVVGADTLKLFIPRVERGLKERTSWKYLMEKYVKGTLQKREIPVAIQVFEEAHMKKEVKGVTDSLFQLLSPNEKLNGRYWVVYEQLKYEDLFTPRFKFLVQNRTEIAGKGRVAESFEIIRTMLFDHLINNTTGRITSKQNPWNCGEANEMPYMRSLIEMSDLPDKAFFLAWCDVASACYFGQAGQVKKSINKIATFPEAEQYGRTFVWAYKHYFPEEEDRLESLREVWNLKENE</sequence>
<accession>A0A7X6BJ15</accession>
<evidence type="ECO:0000313" key="6">
    <source>
        <dbReference type="Proteomes" id="UP000576368"/>
    </source>
</evidence>
<feature type="signal peptide" evidence="2">
    <location>
        <begin position="1"/>
        <end position="19"/>
    </location>
</feature>
<gene>
    <name evidence="5" type="ORF">F1644_16730</name>
    <name evidence="4" type="ORF">GGR15_000717</name>
</gene>
<dbReference type="Pfam" id="PF13899">
    <property type="entry name" value="Thioredoxin_7"/>
    <property type="match status" value="1"/>
</dbReference>
<dbReference type="EMBL" id="JAATLI010000002">
    <property type="protein sequence ID" value="NJC17112.1"/>
    <property type="molecule type" value="Genomic_DNA"/>
</dbReference>
<dbReference type="PANTHER" id="PTHR10438:SF468">
    <property type="entry name" value="THIOREDOXIN-1-RELATED"/>
    <property type="match status" value="1"/>
</dbReference>
<dbReference type="PANTHER" id="PTHR10438">
    <property type="entry name" value="THIOREDOXIN"/>
    <property type="match status" value="1"/>
</dbReference>
<reference evidence="4 6" key="2">
    <citation type="submission" date="2020-03" db="EMBL/GenBank/DDBJ databases">
        <title>Genomic Encyclopedia of Type Strains, Phase IV (KMG-IV): sequencing the most valuable type-strain genomes for metagenomic binning, comparative biology and taxonomic classification.</title>
        <authorList>
            <person name="Goeker M."/>
        </authorList>
    </citation>
    <scope>NUCLEOTIDE SEQUENCE [LARGE SCALE GENOMIC DNA]</scope>
    <source>
        <strain evidence="4 6">DSM 105722</strain>
    </source>
</reference>
<dbReference type="SUPFAM" id="SSF52833">
    <property type="entry name" value="Thioredoxin-like"/>
    <property type="match status" value="1"/>
</dbReference>
<dbReference type="PROSITE" id="PS51352">
    <property type="entry name" value="THIOREDOXIN_2"/>
    <property type="match status" value="1"/>
</dbReference>
<proteinExistence type="predicted"/>
<reference evidence="5 7" key="1">
    <citation type="submission" date="2019-09" db="EMBL/GenBank/DDBJ databases">
        <title>Butyricimonas paravirosa DSM 105722 (=214-4 = JCM 18677 = CCUG 65563).</title>
        <authorList>
            <person name="Le Roy T."/>
            <person name="Cani P.D."/>
        </authorList>
    </citation>
    <scope>NUCLEOTIDE SEQUENCE [LARGE SCALE GENOMIC DNA]</scope>
    <source>
        <strain evidence="5 7">DSM 105722</strain>
    </source>
</reference>
<dbReference type="CDD" id="cd02947">
    <property type="entry name" value="TRX_family"/>
    <property type="match status" value="1"/>
</dbReference>
<dbReference type="Proteomes" id="UP001302374">
    <property type="component" value="Chromosome"/>
</dbReference>
<dbReference type="RefSeq" id="WP_118305304.1">
    <property type="nucleotide sequence ID" value="NZ_BMPA01000002.1"/>
</dbReference>
<feature type="chain" id="PRO_5030696594" evidence="2">
    <location>
        <begin position="20"/>
        <end position="349"/>
    </location>
</feature>
<dbReference type="InterPro" id="IPR036249">
    <property type="entry name" value="Thioredoxin-like_sf"/>
</dbReference>